<dbReference type="PROSITE" id="PS50885">
    <property type="entry name" value="HAMP"/>
    <property type="match status" value="1"/>
</dbReference>
<evidence type="ECO:0000313" key="10">
    <source>
        <dbReference type="Proteomes" id="UP000810207"/>
    </source>
</evidence>
<evidence type="ECO:0000259" key="8">
    <source>
        <dbReference type="PROSITE" id="PS50885"/>
    </source>
</evidence>
<dbReference type="InterPro" id="IPR010559">
    <property type="entry name" value="Sig_transdc_His_kin_internal"/>
</dbReference>
<evidence type="ECO:0000313" key="9">
    <source>
        <dbReference type="EMBL" id="MBP2243936.1"/>
    </source>
</evidence>
<dbReference type="InterPro" id="IPR003660">
    <property type="entry name" value="HAMP_dom"/>
</dbReference>
<dbReference type="CDD" id="cd06225">
    <property type="entry name" value="HAMP"/>
    <property type="match status" value="1"/>
</dbReference>
<keyword evidence="6 7" id="KW-0472">Membrane</keyword>
<evidence type="ECO:0000256" key="6">
    <source>
        <dbReference type="ARBA" id="ARBA00023136"/>
    </source>
</evidence>
<protein>
    <submittedName>
        <fullName evidence="9">Two-component system sensor histidine kinase YesM</fullName>
        <ecNumber evidence="9">2.7.13.3</ecNumber>
    </submittedName>
</protein>
<evidence type="ECO:0000256" key="1">
    <source>
        <dbReference type="ARBA" id="ARBA00004651"/>
    </source>
</evidence>
<dbReference type="InterPro" id="IPR036890">
    <property type="entry name" value="HATPase_C_sf"/>
</dbReference>
<reference evidence="9 10" key="1">
    <citation type="submission" date="2021-03" db="EMBL/GenBank/DDBJ databases">
        <title>Genomic Encyclopedia of Type Strains, Phase IV (KMG-IV): sequencing the most valuable type-strain genomes for metagenomic binning, comparative biology and taxonomic classification.</title>
        <authorList>
            <person name="Goeker M."/>
        </authorList>
    </citation>
    <scope>NUCLEOTIDE SEQUENCE [LARGE SCALE GENOMIC DNA]</scope>
    <source>
        <strain evidence="9 10">DSM 21292</strain>
    </source>
</reference>
<dbReference type="InterPro" id="IPR050640">
    <property type="entry name" value="Bact_2-comp_sensor_kinase"/>
</dbReference>
<feature type="transmembrane region" description="Helical" evidence="7">
    <location>
        <begin position="328"/>
        <end position="353"/>
    </location>
</feature>
<keyword evidence="10" id="KW-1185">Reference proteome</keyword>
<gene>
    <name evidence="9" type="ORF">J2Z28_000546</name>
</gene>
<comment type="caution">
    <text evidence="9">The sequence shown here is derived from an EMBL/GenBank/DDBJ whole genome shotgun (WGS) entry which is preliminary data.</text>
</comment>
<dbReference type="EMBL" id="JAGIKV010000002">
    <property type="protein sequence ID" value="MBP2243936.1"/>
    <property type="molecule type" value="Genomic_DNA"/>
</dbReference>
<evidence type="ECO:0000256" key="3">
    <source>
        <dbReference type="ARBA" id="ARBA00022553"/>
    </source>
</evidence>
<evidence type="ECO:0000256" key="5">
    <source>
        <dbReference type="ARBA" id="ARBA00022777"/>
    </source>
</evidence>
<organism evidence="9 10">
    <name type="scientific">Paenibacillus xylanexedens</name>
    <dbReference type="NCBI Taxonomy" id="528191"/>
    <lineage>
        <taxon>Bacteria</taxon>
        <taxon>Bacillati</taxon>
        <taxon>Bacillota</taxon>
        <taxon>Bacilli</taxon>
        <taxon>Bacillales</taxon>
        <taxon>Paenibacillaceae</taxon>
        <taxon>Paenibacillus</taxon>
    </lineage>
</organism>
<feature type="domain" description="HAMP" evidence="8">
    <location>
        <begin position="350"/>
        <end position="402"/>
    </location>
</feature>
<dbReference type="EC" id="2.7.13.3" evidence="9"/>
<name>A0ABS4RM26_PAEXY</name>
<dbReference type="PANTHER" id="PTHR34220:SF7">
    <property type="entry name" value="SENSOR HISTIDINE KINASE YPDA"/>
    <property type="match status" value="1"/>
</dbReference>
<dbReference type="Pfam" id="PF00672">
    <property type="entry name" value="HAMP"/>
    <property type="match status" value="1"/>
</dbReference>
<sequence>METVLRVIPLCYTHFNSQRTGQAVFKERAPMIFDFYKMSLKKRIQLLYIFLVVLCISVTGICSYLFAARSIEQNALELKQSILNKSVQVMDEHLRHIVVSSFSFMLNETFTQVMKDVGKNNTSHYYQNLSLLQTSFAQLKLVEPLIDTAYLTTPIGDFFSTKDFPNRNNSFDREYGRYVKLQGWNTMWFGSHQSQLFQSQGNVLSLLLKPIVIDNHTYSNVYMVVNMKEEAMRDILSQDLMNNQIQLFLLHKNGNEVIRPRSRNYDFIMEPDFTQQFSRGDAGDFTYRNDQGEDMLVNYSALSMNEDWVMVSVQSKADLLSPLQKIRWLIILIMLFCILLALGLSRLLASALLKPLNKLRRLMVEVESNDLDVRFRSKYDDEVSAVGHRFNRMLDQIQILFEEVRTTEQDKRRFEVKALQAQVDPHFLYNTLNTMFWKSESGEKKDVSEMIVSLSLLFRLGLNDGKDITSVEQEIKHVEQYMQLQQKCYEDLFVYRIEVGDPSCYAVDILKILLQPLVENSILHGFKDKEDLGVILIRIDRQGDTLRLEVADNGCGMDVASIYAEDAPDGGRKGYALSNLQGRLSLHYGDVASIVFHSSIDVGTTVVITIPIT</sequence>
<feature type="transmembrane region" description="Helical" evidence="7">
    <location>
        <begin position="46"/>
        <end position="67"/>
    </location>
</feature>
<keyword evidence="7" id="KW-0812">Transmembrane</keyword>
<dbReference type="PANTHER" id="PTHR34220">
    <property type="entry name" value="SENSOR HISTIDINE KINASE YPDA"/>
    <property type="match status" value="1"/>
</dbReference>
<dbReference type="Gene3D" id="3.30.565.10">
    <property type="entry name" value="Histidine kinase-like ATPase, C-terminal domain"/>
    <property type="match status" value="1"/>
</dbReference>
<dbReference type="Gene3D" id="6.10.340.10">
    <property type="match status" value="1"/>
</dbReference>
<dbReference type="GO" id="GO:0004673">
    <property type="term" value="F:protein histidine kinase activity"/>
    <property type="evidence" value="ECO:0007669"/>
    <property type="project" value="UniProtKB-EC"/>
</dbReference>
<accession>A0ABS4RM26</accession>
<dbReference type="SUPFAM" id="SSF158472">
    <property type="entry name" value="HAMP domain-like"/>
    <property type="match status" value="1"/>
</dbReference>
<dbReference type="Proteomes" id="UP000810207">
    <property type="component" value="Unassembled WGS sequence"/>
</dbReference>
<dbReference type="RefSeq" id="WP_244988070.1">
    <property type="nucleotide sequence ID" value="NZ_CBCSLC010000022.1"/>
</dbReference>
<evidence type="ECO:0000256" key="2">
    <source>
        <dbReference type="ARBA" id="ARBA00022475"/>
    </source>
</evidence>
<keyword evidence="5 9" id="KW-0418">Kinase</keyword>
<dbReference type="InterPro" id="IPR003594">
    <property type="entry name" value="HATPase_dom"/>
</dbReference>
<keyword evidence="4 9" id="KW-0808">Transferase</keyword>
<dbReference type="CDD" id="cd18774">
    <property type="entry name" value="PDC2_HK_sensor"/>
    <property type="match status" value="1"/>
</dbReference>
<keyword evidence="3" id="KW-0597">Phosphoprotein</keyword>
<evidence type="ECO:0000256" key="4">
    <source>
        <dbReference type="ARBA" id="ARBA00022679"/>
    </source>
</evidence>
<dbReference type="SMART" id="SM00304">
    <property type="entry name" value="HAMP"/>
    <property type="match status" value="1"/>
</dbReference>
<keyword evidence="7" id="KW-1133">Transmembrane helix</keyword>
<dbReference type="Pfam" id="PF06580">
    <property type="entry name" value="His_kinase"/>
    <property type="match status" value="1"/>
</dbReference>
<dbReference type="SUPFAM" id="SSF55874">
    <property type="entry name" value="ATPase domain of HSP90 chaperone/DNA topoisomerase II/histidine kinase"/>
    <property type="match status" value="1"/>
</dbReference>
<evidence type="ECO:0000256" key="7">
    <source>
        <dbReference type="SAM" id="Phobius"/>
    </source>
</evidence>
<dbReference type="Pfam" id="PF02518">
    <property type="entry name" value="HATPase_c"/>
    <property type="match status" value="1"/>
</dbReference>
<keyword evidence="2" id="KW-1003">Cell membrane</keyword>
<comment type="subcellular location">
    <subcellularLocation>
        <location evidence="1">Cell membrane</location>
        <topology evidence="1">Multi-pass membrane protein</topology>
    </subcellularLocation>
</comment>
<proteinExistence type="predicted"/>